<evidence type="ECO:0000313" key="1">
    <source>
        <dbReference type="EMBL" id="AKL96941.1"/>
    </source>
</evidence>
<sequence length="408" mass="45900">MNIFKRKNLMAKIISILFALTIWIYVMSEINPRITRDEQNIPVEFVNAEEMRQNGLVVKGDTDYTIRVRITGRRDEVYRIARGQIKATADLLGYRAGVNNIPVEITIPGEVEVDYNPKFIRVDLEEIVSKQKPVNVTVEGTPRSGYVLGSVAYEPRVVWVEGPESLVNSVEVAESSVKLSEEFQNVHSQFPLRPLNSRGEEVQGVNISPAHVDITLPIDQLKTVEVTSVVETTAAEGYEISNISINPNRITIRGQQEIIDAIETIETERITINNITENITRTVALRLPEGVAAVDPTEVSMTVSVEEIKEVVIQIPREQINFTNLREGLTLDTSDVPEILQVKILGNETLAQSINREDINIIVDMEGLDENEYTIEPIVELPFLIQRRARRVELVPNTVNIKVISQND</sequence>
<name>A0A0D8I613_9CLOT</name>
<accession>A0A0D8I613</accession>
<organism evidence="1 2">
    <name type="scientific">Clostridium aceticum</name>
    <dbReference type="NCBI Taxonomy" id="84022"/>
    <lineage>
        <taxon>Bacteria</taxon>
        <taxon>Bacillati</taxon>
        <taxon>Bacillota</taxon>
        <taxon>Clostridia</taxon>
        <taxon>Eubacteriales</taxon>
        <taxon>Clostridiaceae</taxon>
        <taxon>Clostridium</taxon>
    </lineage>
</organism>
<dbReference type="Gene3D" id="2.170.120.40">
    <property type="entry name" value="YbbR-like domain"/>
    <property type="match status" value="2"/>
</dbReference>
<evidence type="ECO:0000313" key="2">
    <source>
        <dbReference type="Proteomes" id="UP000035704"/>
    </source>
</evidence>
<dbReference type="InterPro" id="IPR053154">
    <property type="entry name" value="c-di-AMP_regulator"/>
</dbReference>
<dbReference type="OrthoDB" id="2111604at2"/>
<keyword evidence="2" id="KW-1185">Reference proteome</keyword>
<dbReference type="Gene3D" id="2.170.120.30">
    <property type="match status" value="2"/>
</dbReference>
<reference evidence="1 2" key="1">
    <citation type="submission" date="2014-10" db="EMBL/GenBank/DDBJ databases">
        <title>Genome sequence of Clostridium aceticum DSM 1496.</title>
        <authorList>
            <person name="Poehlein A."/>
            <person name="Schiel-Bengelsdorf B."/>
            <person name="Gottschalk G."/>
            <person name="Duerre P."/>
            <person name="Daniel R."/>
        </authorList>
    </citation>
    <scope>NUCLEOTIDE SEQUENCE [LARGE SCALE GENOMIC DNA]</scope>
    <source>
        <strain evidence="1 2">DSM 1496</strain>
    </source>
</reference>
<dbReference type="AlphaFoldDB" id="A0A0D8I613"/>
<dbReference type="STRING" id="84022.CACET_c34980"/>
<dbReference type="PANTHER" id="PTHR37804:SF1">
    <property type="entry name" value="CDAA REGULATORY PROTEIN CDAR"/>
    <property type="match status" value="1"/>
</dbReference>
<proteinExistence type="predicted"/>
<gene>
    <name evidence="1" type="ORF">CACET_c34980</name>
</gene>
<dbReference type="KEGG" id="cace:CACET_c34980"/>
<protein>
    <submittedName>
        <fullName evidence="1">Uncharacterized protein</fullName>
    </submittedName>
</protein>
<dbReference type="InterPro" id="IPR012505">
    <property type="entry name" value="YbbR"/>
</dbReference>
<dbReference type="EMBL" id="CP009687">
    <property type="protein sequence ID" value="AKL96941.1"/>
    <property type="molecule type" value="Genomic_DNA"/>
</dbReference>
<dbReference type="PANTHER" id="PTHR37804">
    <property type="entry name" value="CDAA REGULATORY PROTEIN CDAR"/>
    <property type="match status" value="1"/>
</dbReference>
<dbReference type="Proteomes" id="UP000035704">
    <property type="component" value="Chromosome"/>
</dbReference>
<dbReference type="RefSeq" id="WP_044826454.1">
    <property type="nucleotide sequence ID" value="NZ_CP009687.1"/>
</dbReference>
<dbReference type="PATRIC" id="fig|84022.5.peg.2618"/>
<dbReference type="Pfam" id="PF07949">
    <property type="entry name" value="YbbR"/>
    <property type="match status" value="3"/>
</dbReference>